<name>A0A6A6QSN8_9PEZI</name>
<dbReference type="AlphaFoldDB" id="A0A6A6QSN8"/>
<dbReference type="OrthoDB" id="10250990at2759"/>
<evidence type="ECO:0000256" key="1">
    <source>
        <dbReference type="ARBA" id="ARBA00001917"/>
    </source>
</evidence>
<evidence type="ECO:0000256" key="3">
    <source>
        <dbReference type="ARBA" id="ARBA00038054"/>
    </source>
</evidence>
<sequence length="234" mass="25907">MHTPISPAILYWGTPVVLITTTNPDGTPNIAPISSAWWLAHRCMLGLAASSQTTQNLLRTGACVVNLATDDMAPAVNRLARTTGSDPPPDWKAAHGYGYVKDKFAHAGLTPQESELIATPRIRECAVQMEAELAGTHEMMEETAGREGLLLAIEVKILRTHVEETLRLEGHVNRIDAAKWRPLIMCFQDYFGMGRQVLNKSRLAEIQEESYRAWTESEVVEDDELVALKSSELL</sequence>
<dbReference type="GO" id="GO:0010181">
    <property type="term" value="F:FMN binding"/>
    <property type="evidence" value="ECO:0007669"/>
    <property type="project" value="InterPro"/>
</dbReference>
<gene>
    <name evidence="5" type="ORF">BU16DRAFT_610322</name>
</gene>
<dbReference type="InterPro" id="IPR002563">
    <property type="entry name" value="Flavin_Rdtase-like_dom"/>
</dbReference>
<accession>A0A6A6QSN8</accession>
<comment type="similarity">
    <text evidence="3">Belongs to the flavoredoxin family.</text>
</comment>
<evidence type="ECO:0000256" key="2">
    <source>
        <dbReference type="ARBA" id="ARBA00022630"/>
    </source>
</evidence>
<reference evidence="5" key="1">
    <citation type="journal article" date="2020" name="Stud. Mycol.">
        <title>101 Dothideomycetes genomes: a test case for predicting lifestyles and emergence of pathogens.</title>
        <authorList>
            <person name="Haridas S."/>
            <person name="Albert R."/>
            <person name="Binder M."/>
            <person name="Bloem J."/>
            <person name="Labutti K."/>
            <person name="Salamov A."/>
            <person name="Andreopoulos B."/>
            <person name="Baker S."/>
            <person name="Barry K."/>
            <person name="Bills G."/>
            <person name="Bluhm B."/>
            <person name="Cannon C."/>
            <person name="Castanera R."/>
            <person name="Culley D."/>
            <person name="Daum C."/>
            <person name="Ezra D."/>
            <person name="Gonzalez J."/>
            <person name="Henrissat B."/>
            <person name="Kuo A."/>
            <person name="Liang C."/>
            <person name="Lipzen A."/>
            <person name="Lutzoni F."/>
            <person name="Magnuson J."/>
            <person name="Mondo S."/>
            <person name="Nolan M."/>
            <person name="Ohm R."/>
            <person name="Pangilinan J."/>
            <person name="Park H.-J."/>
            <person name="Ramirez L."/>
            <person name="Alfaro M."/>
            <person name="Sun H."/>
            <person name="Tritt A."/>
            <person name="Yoshinaga Y."/>
            <person name="Zwiers L.-H."/>
            <person name="Turgeon B."/>
            <person name="Goodwin S."/>
            <person name="Spatafora J."/>
            <person name="Crous P."/>
            <person name="Grigoriev I."/>
        </authorList>
    </citation>
    <scope>NUCLEOTIDE SEQUENCE</scope>
    <source>
        <strain evidence="5">CBS 269.34</strain>
    </source>
</reference>
<keyword evidence="2" id="KW-0285">Flavoprotein</keyword>
<comment type="cofactor">
    <cofactor evidence="1">
        <name>FMN</name>
        <dbReference type="ChEBI" id="CHEBI:58210"/>
    </cofactor>
</comment>
<dbReference type="PANTHER" id="PTHR43567:SF1">
    <property type="entry name" value="FLAVOREDOXIN"/>
    <property type="match status" value="1"/>
</dbReference>
<organism evidence="5 6">
    <name type="scientific">Lophium mytilinum</name>
    <dbReference type="NCBI Taxonomy" id="390894"/>
    <lineage>
        <taxon>Eukaryota</taxon>
        <taxon>Fungi</taxon>
        <taxon>Dikarya</taxon>
        <taxon>Ascomycota</taxon>
        <taxon>Pezizomycotina</taxon>
        <taxon>Dothideomycetes</taxon>
        <taxon>Pleosporomycetidae</taxon>
        <taxon>Mytilinidiales</taxon>
        <taxon>Mytilinidiaceae</taxon>
        <taxon>Lophium</taxon>
    </lineage>
</organism>
<protein>
    <recommendedName>
        <fullName evidence="4">Flavin reductase like domain-containing protein</fullName>
    </recommendedName>
</protein>
<evidence type="ECO:0000313" key="6">
    <source>
        <dbReference type="Proteomes" id="UP000799750"/>
    </source>
</evidence>
<dbReference type="Pfam" id="PF01613">
    <property type="entry name" value="Flavin_Reduct"/>
    <property type="match status" value="1"/>
</dbReference>
<keyword evidence="6" id="KW-1185">Reference proteome</keyword>
<dbReference type="InterPro" id="IPR052174">
    <property type="entry name" value="Flavoredoxin"/>
</dbReference>
<dbReference type="PANTHER" id="PTHR43567">
    <property type="entry name" value="FLAVOREDOXIN-RELATED-RELATED"/>
    <property type="match status" value="1"/>
</dbReference>
<evidence type="ECO:0000259" key="4">
    <source>
        <dbReference type="Pfam" id="PF01613"/>
    </source>
</evidence>
<proteinExistence type="inferred from homology"/>
<dbReference type="SUPFAM" id="SSF50475">
    <property type="entry name" value="FMN-binding split barrel"/>
    <property type="match status" value="1"/>
</dbReference>
<evidence type="ECO:0000313" key="5">
    <source>
        <dbReference type="EMBL" id="KAF2495415.1"/>
    </source>
</evidence>
<dbReference type="Proteomes" id="UP000799750">
    <property type="component" value="Unassembled WGS sequence"/>
</dbReference>
<dbReference type="Gene3D" id="2.30.110.10">
    <property type="entry name" value="Electron Transport, Fmn-binding Protein, Chain A"/>
    <property type="match status" value="1"/>
</dbReference>
<feature type="domain" description="Flavin reductase like" evidence="4">
    <location>
        <begin position="14"/>
        <end position="139"/>
    </location>
</feature>
<dbReference type="InterPro" id="IPR012349">
    <property type="entry name" value="Split_barrel_FMN-bd"/>
</dbReference>
<dbReference type="EMBL" id="MU004189">
    <property type="protein sequence ID" value="KAF2495415.1"/>
    <property type="molecule type" value="Genomic_DNA"/>
</dbReference>